<evidence type="ECO:0000313" key="1">
    <source>
        <dbReference type="EMBL" id="GFU19655.1"/>
    </source>
</evidence>
<reference evidence="1" key="1">
    <citation type="submission" date="2020-08" db="EMBL/GenBank/DDBJ databases">
        <title>Multicomponent nature underlies the extraordinary mechanical properties of spider dragline silk.</title>
        <authorList>
            <person name="Kono N."/>
            <person name="Nakamura H."/>
            <person name="Mori M."/>
            <person name="Yoshida Y."/>
            <person name="Ohtoshi R."/>
            <person name="Malay A.D."/>
            <person name="Moran D.A.P."/>
            <person name="Tomita M."/>
            <person name="Numata K."/>
            <person name="Arakawa K."/>
        </authorList>
    </citation>
    <scope>NUCLEOTIDE SEQUENCE</scope>
</reference>
<dbReference type="AlphaFoldDB" id="A0A8X6UD93"/>
<gene>
    <name evidence="1" type="ORF">NPIL_521361</name>
</gene>
<dbReference type="Proteomes" id="UP000887013">
    <property type="component" value="Unassembled WGS sequence"/>
</dbReference>
<sequence length="172" mass="19348">MCCSFGCTEGCTKPYLVPVEILRNPSIAIDTPITLKNSTEIILNSSITLNNSTEIILNSSITLNNSTEIILNSSITLNNSTEIILNSSINDIDHLYHQEYNDENAETEFLARTISTQKNHVNFNKNHDISLWKERFGDNWDDDSQIIADSSENPILKKHSNVSLSYGLSWII</sequence>
<comment type="caution">
    <text evidence="1">The sequence shown here is derived from an EMBL/GenBank/DDBJ whole genome shotgun (WGS) entry which is preliminary data.</text>
</comment>
<protein>
    <submittedName>
        <fullName evidence="1">Uncharacterized protein</fullName>
    </submittedName>
</protein>
<organism evidence="1 2">
    <name type="scientific">Nephila pilipes</name>
    <name type="common">Giant wood spider</name>
    <name type="synonym">Nephila maculata</name>
    <dbReference type="NCBI Taxonomy" id="299642"/>
    <lineage>
        <taxon>Eukaryota</taxon>
        <taxon>Metazoa</taxon>
        <taxon>Ecdysozoa</taxon>
        <taxon>Arthropoda</taxon>
        <taxon>Chelicerata</taxon>
        <taxon>Arachnida</taxon>
        <taxon>Araneae</taxon>
        <taxon>Araneomorphae</taxon>
        <taxon>Entelegynae</taxon>
        <taxon>Araneoidea</taxon>
        <taxon>Nephilidae</taxon>
        <taxon>Nephila</taxon>
    </lineage>
</organism>
<evidence type="ECO:0000313" key="2">
    <source>
        <dbReference type="Proteomes" id="UP000887013"/>
    </source>
</evidence>
<keyword evidence="2" id="KW-1185">Reference proteome</keyword>
<dbReference type="EMBL" id="BMAW01080447">
    <property type="protein sequence ID" value="GFU19655.1"/>
    <property type="molecule type" value="Genomic_DNA"/>
</dbReference>
<proteinExistence type="predicted"/>
<accession>A0A8X6UD93</accession>
<name>A0A8X6UD93_NEPPI</name>